<dbReference type="PANTHER" id="PTHR10937:SF0">
    <property type="entry name" value="GLUTAMINE--FRUCTOSE-6-PHOSPHATE TRANSAMINASE (ISOMERIZING)"/>
    <property type="match status" value="1"/>
</dbReference>
<comment type="subunit">
    <text evidence="10">Homodimer.</text>
</comment>
<feature type="domain" description="Glutamine amidotransferase type-2" evidence="11">
    <location>
        <begin position="2"/>
        <end position="220"/>
    </location>
</feature>
<dbReference type="PROSITE" id="PS51278">
    <property type="entry name" value="GATASE_TYPE_2"/>
    <property type="match status" value="1"/>
</dbReference>
<keyword evidence="9" id="KW-0315">Glutamine amidotransferase</keyword>
<dbReference type="NCBIfam" id="NF001484">
    <property type="entry name" value="PRK00331.1"/>
    <property type="match status" value="1"/>
</dbReference>
<organism evidence="13 14">
    <name type="scientific">Bilophila wadsworthia (strain 3_1_6)</name>
    <dbReference type="NCBI Taxonomy" id="563192"/>
    <lineage>
        <taxon>Bacteria</taxon>
        <taxon>Pseudomonadati</taxon>
        <taxon>Thermodesulfobacteriota</taxon>
        <taxon>Desulfovibrionia</taxon>
        <taxon>Desulfovibrionales</taxon>
        <taxon>Desulfovibrionaceae</taxon>
        <taxon>Bilophila</taxon>
    </lineage>
</organism>
<dbReference type="Gene3D" id="3.60.20.10">
    <property type="entry name" value="Glutamine Phosphoribosylpyrophosphate, subunit 1, domain 1"/>
    <property type="match status" value="1"/>
</dbReference>
<dbReference type="eggNOG" id="COG0449">
    <property type="taxonomic scope" value="Bacteria"/>
</dbReference>
<feature type="active site" description="For Fru-6P isomerization activity" evidence="10">
    <location>
        <position position="602"/>
    </location>
</feature>
<dbReference type="EC" id="2.6.1.16" evidence="3 10"/>
<dbReference type="CDD" id="cd00714">
    <property type="entry name" value="GFAT"/>
    <property type="match status" value="1"/>
</dbReference>
<keyword evidence="7 10" id="KW-0808">Transferase</keyword>
<dbReference type="CDD" id="cd05008">
    <property type="entry name" value="SIS_GlmS_GlmD_1"/>
    <property type="match status" value="1"/>
</dbReference>
<sequence>MCGIIGYAGHRPAVPVIIEGLRRLEYRGYDSAGVGFIQGRELKVIKAEGKLAALEEKLAHYPNTVAMNGIGHTRWATHGVPAERNAHPHIGGNNELAIIHNGIIENFQELKEGLLAKGYVFKSETDTEVLAHLIAEGRKHNPTLLEAFAWALRQAHGAYAVAVICPDEPGTILSARMSAPLILGVGVGEHFIASDIPAFLPYTRDVVFLEDGEIVRITDATWQVLSLETLEPVRKDVQTVQWDMQAARKGGFKHFMLKEIFEQPKVISDCLAGRVDEEKGMVVLPELDGLPVPSRLRIIACGTSYHAGMWGQHLLENWARMPVVPEIASEFRYRNVILEPDDMVLVISQSGETADTLAALRLAKEKGCIAIALCNVVGSSIPREADAVIYTQAGPEISVASTKAMCSQMVIMALIALYYGQRKGLLDAKTRHEALAALHGLPKQIEDALPAMRETAQMLSPLYASAHSFFYLGRGHAFPLALEGALKLKEISYIHAEGYASGEMKHGPIALIEPEFPTFALAFNDALFPKVKSNIVEVQARRGPVIALANPGADLHVEHLWTIPSAWGPFNAFLALPAMQLFSYEMADYLGKDVDQPRNLAKSVTVE</sequence>
<dbReference type="GO" id="GO:0005975">
    <property type="term" value="P:carbohydrate metabolic process"/>
    <property type="evidence" value="ECO:0007669"/>
    <property type="project" value="UniProtKB-UniRule"/>
</dbReference>
<dbReference type="PROSITE" id="PS51464">
    <property type="entry name" value="SIS"/>
    <property type="match status" value="2"/>
</dbReference>
<dbReference type="InterPro" id="IPR001347">
    <property type="entry name" value="SIS_dom"/>
</dbReference>
<evidence type="ECO:0000313" key="13">
    <source>
        <dbReference type="EMBL" id="EFV43882.1"/>
    </source>
</evidence>
<dbReference type="InterPro" id="IPR005855">
    <property type="entry name" value="GFAT"/>
</dbReference>
<keyword evidence="6 10" id="KW-0032">Aminotransferase</keyword>
<evidence type="ECO:0000256" key="6">
    <source>
        <dbReference type="ARBA" id="ARBA00022576"/>
    </source>
</evidence>
<feature type="domain" description="SIS" evidence="12">
    <location>
        <begin position="459"/>
        <end position="597"/>
    </location>
</feature>
<dbReference type="Pfam" id="PF01380">
    <property type="entry name" value="SIS"/>
    <property type="match status" value="2"/>
</dbReference>
<dbReference type="OrthoDB" id="9761808at2"/>
<dbReference type="GO" id="GO:0006002">
    <property type="term" value="P:fructose 6-phosphate metabolic process"/>
    <property type="evidence" value="ECO:0007669"/>
    <property type="project" value="TreeGrafter"/>
</dbReference>
<feature type="initiator methionine" description="Removed" evidence="10">
    <location>
        <position position="1"/>
    </location>
</feature>
<keyword evidence="8" id="KW-0677">Repeat</keyword>
<dbReference type="InterPro" id="IPR017932">
    <property type="entry name" value="GATase_2_dom"/>
</dbReference>
<gene>
    <name evidence="10" type="primary">glmS</name>
    <name evidence="13" type="ORF">HMPREF0179_02298</name>
</gene>
<evidence type="ECO:0000259" key="12">
    <source>
        <dbReference type="PROSITE" id="PS51464"/>
    </source>
</evidence>
<reference evidence="13 14" key="2">
    <citation type="submission" date="2013-04" db="EMBL/GenBank/DDBJ databases">
        <title>The Genome Sequence of Bilophila wadsworthia 3_1_6.</title>
        <authorList>
            <consortium name="The Broad Institute Genomics Platform"/>
            <person name="Earl A."/>
            <person name="Ward D."/>
            <person name="Feldgarden M."/>
            <person name="Gevers D."/>
            <person name="Sibley C."/>
            <person name="Strauss J."/>
            <person name="Allen-Vercoe E."/>
            <person name="Walker B."/>
            <person name="Young S."/>
            <person name="Zeng Q."/>
            <person name="Gargeya S."/>
            <person name="Fitzgerald M."/>
            <person name="Haas B."/>
            <person name="Abouelleil A."/>
            <person name="Allen A.W."/>
            <person name="Alvarado L."/>
            <person name="Arachchi H.M."/>
            <person name="Berlin A.M."/>
            <person name="Chapman S.B."/>
            <person name="Gainer-Dewar J."/>
            <person name="Goldberg J."/>
            <person name="Griggs A."/>
            <person name="Gujja S."/>
            <person name="Hansen M."/>
            <person name="Howarth C."/>
            <person name="Imamovic A."/>
            <person name="Ireland A."/>
            <person name="Larimer J."/>
            <person name="McCowan C."/>
            <person name="Murphy C."/>
            <person name="Pearson M."/>
            <person name="Poon T.W."/>
            <person name="Priest M."/>
            <person name="Roberts A."/>
            <person name="Saif S."/>
            <person name="Shea T."/>
            <person name="Sisk P."/>
            <person name="Sykes S."/>
            <person name="Wortman J."/>
            <person name="Nusbaum C."/>
            <person name="Birren B."/>
        </authorList>
    </citation>
    <scope>NUCLEOTIDE SEQUENCE [LARGE SCALE GENOMIC DNA]</scope>
    <source>
        <strain evidence="13 14">3_1_6</strain>
    </source>
</reference>
<dbReference type="CDD" id="cd05009">
    <property type="entry name" value="SIS_GlmS_GlmD_2"/>
    <property type="match status" value="1"/>
</dbReference>
<comment type="catalytic activity">
    <reaction evidence="1 10">
        <text>D-fructose 6-phosphate + L-glutamine = D-glucosamine 6-phosphate + L-glutamate</text>
        <dbReference type="Rhea" id="RHEA:13237"/>
        <dbReference type="ChEBI" id="CHEBI:29985"/>
        <dbReference type="ChEBI" id="CHEBI:58359"/>
        <dbReference type="ChEBI" id="CHEBI:58725"/>
        <dbReference type="ChEBI" id="CHEBI:61527"/>
        <dbReference type="EC" id="2.6.1.16"/>
    </reaction>
</comment>
<dbReference type="InterPro" id="IPR046348">
    <property type="entry name" value="SIS_dom_sf"/>
</dbReference>
<comment type="caution">
    <text evidence="13">The sequence shown here is derived from an EMBL/GenBank/DDBJ whole genome shotgun (WGS) entry which is preliminary data.</text>
</comment>
<evidence type="ECO:0000256" key="9">
    <source>
        <dbReference type="ARBA" id="ARBA00022962"/>
    </source>
</evidence>
<dbReference type="GO" id="GO:0097367">
    <property type="term" value="F:carbohydrate derivative binding"/>
    <property type="evidence" value="ECO:0007669"/>
    <property type="project" value="InterPro"/>
</dbReference>
<evidence type="ECO:0000256" key="2">
    <source>
        <dbReference type="ARBA" id="ARBA00004496"/>
    </source>
</evidence>
<feature type="active site" description="Nucleophile; for GATase activity" evidence="10">
    <location>
        <position position="2"/>
    </location>
</feature>
<keyword evidence="14" id="KW-1185">Reference proteome</keyword>
<evidence type="ECO:0000256" key="1">
    <source>
        <dbReference type="ARBA" id="ARBA00001031"/>
    </source>
</evidence>
<dbReference type="GO" id="GO:0005829">
    <property type="term" value="C:cytosol"/>
    <property type="evidence" value="ECO:0007669"/>
    <property type="project" value="TreeGrafter"/>
</dbReference>
<dbReference type="SUPFAM" id="SSF56235">
    <property type="entry name" value="N-terminal nucleophile aminohydrolases (Ntn hydrolases)"/>
    <property type="match status" value="1"/>
</dbReference>
<dbReference type="FunFam" id="3.40.50.10490:FF:000001">
    <property type="entry name" value="Glutamine--fructose-6-phosphate aminotransferase [isomerizing]"/>
    <property type="match status" value="1"/>
</dbReference>
<dbReference type="GeneID" id="78085441"/>
<evidence type="ECO:0000256" key="4">
    <source>
        <dbReference type="ARBA" id="ARBA00016090"/>
    </source>
</evidence>
<name>E5Y7Y3_BILW3</name>
<dbReference type="EMBL" id="ADCP02000001">
    <property type="protein sequence ID" value="EFV43882.1"/>
    <property type="molecule type" value="Genomic_DNA"/>
</dbReference>
<dbReference type="Gene3D" id="3.40.50.10490">
    <property type="entry name" value="Glucose-6-phosphate isomerase like protein, domain 1"/>
    <property type="match status" value="2"/>
</dbReference>
<evidence type="ECO:0000256" key="3">
    <source>
        <dbReference type="ARBA" id="ARBA00012916"/>
    </source>
</evidence>
<evidence type="ECO:0000256" key="5">
    <source>
        <dbReference type="ARBA" id="ARBA00022490"/>
    </source>
</evidence>
<dbReference type="HAMAP" id="MF_00164">
    <property type="entry name" value="GlmS"/>
    <property type="match status" value="1"/>
</dbReference>
<dbReference type="Pfam" id="PF13522">
    <property type="entry name" value="GATase_6"/>
    <property type="match status" value="1"/>
</dbReference>
<dbReference type="InterPro" id="IPR047084">
    <property type="entry name" value="GFAT_N"/>
</dbReference>
<feature type="domain" description="SIS" evidence="12">
    <location>
        <begin position="283"/>
        <end position="425"/>
    </location>
</feature>
<evidence type="ECO:0000313" key="14">
    <source>
        <dbReference type="Proteomes" id="UP000006034"/>
    </source>
</evidence>
<dbReference type="RefSeq" id="WP_005028122.1">
    <property type="nucleotide sequence ID" value="NZ_KE150238.1"/>
</dbReference>
<dbReference type="Proteomes" id="UP000006034">
    <property type="component" value="Unassembled WGS sequence"/>
</dbReference>
<dbReference type="SUPFAM" id="SSF53697">
    <property type="entry name" value="SIS domain"/>
    <property type="match status" value="1"/>
</dbReference>
<dbReference type="HOGENOM" id="CLU_012520_5_2_7"/>
<evidence type="ECO:0000256" key="7">
    <source>
        <dbReference type="ARBA" id="ARBA00022679"/>
    </source>
</evidence>
<dbReference type="InterPro" id="IPR035466">
    <property type="entry name" value="GlmS/AgaS_SIS"/>
</dbReference>
<dbReference type="GO" id="GO:0006487">
    <property type="term" value="P:protein N-linked glycosylation"/>
    <property type="evidence" value="ECO:0007669"/>
    <property type="project" value="TreeGrafter"/>
</dbReference>
<proteinExistence type="inferred from homology"/>
<evidence type="ECO:0000259" key="11">
    <source>
        <dbReference type="PROSITE" id="PS51278"/>
    </source>
</evidence>
<reference evidence="13 14" key="1">
    <citation type="submission" date="2010-10" db="EMBL/GenBank/DDBJ databases">
        <authorList>
            <consortium name="The Broad Institute Genome Sequencing Platform"/>
            <person name="Ward D."/>
            <person name="Earl A."/>
            <person name="Feldgarden M."/>
            <person name="Young S.K."/>
            <person name="Gargeya S."/>
            <person name="Zeng Q."/>
            <person name="Alvarado L."/>
            <person name="Berlin A."/>
            <person name="Bochicchio J."/>
            <person name="Chapman S.B."/>
            <person name="Chen Z."/>
            <person name="Freedman E."/>
            <person name="Gellesch M."/>
            <person name="Goldberg J."/>
            <person name="Griggs A."/>
            <person name="Gujja S."/>
            <person name="Heilman E."/>
            <person name="Heiman D."/>
            <person name="Howarth C."/>
            <person name="Mehta T."/>
            <person name="Neiman D."/>
            <person name="Pearson M."/>
            <person name="Roberts A."/>
            <person name="Saif S."/>
            <person name="Shea T."/>
            <person name="Shenoy N."/>
            <person name="Sisk P."/>
            <person name="Stolte C."/>
            <person name="Sykes S."/>
            <person name="White J."/>
            <person name="Yandava C."/>
            <person name="Allen-Vercoe E."/>
            <person name="Sibley C."/>
            <person name="Ambrose C.E."/>
            <person name="Strauss J."/>
            <person name="Daigneault M."/>
            <person name="Haas B."/>
            <person name="Nusbaum C."/>
            <person name="Birren B."/>
        </authorList>
    </citation>
    <scope>NUCLEOTIDE SEQUENCE [LARGE SCALE GENOMIC DNA]</scope>
    <source>
        <strain evidence="13 14">3_1_6</strain>
    </source>
</reference>
<dbReference type="GO" id="GO:0006047">
    <property type="term" value="P:UDP-N-acetylglucosamine metabolic process"/>
    <property type="evidence" value="ECO:0007669"/>
    <property type="project" value="TreeGrafter"/>
</dbReference>
<dbReference type="GO" id="GO:0004360">
    <property type="term" value="F:glutamine-fructose-6-phosphate transaminase (isomerizing) activity"/>
    <property type="evidence" value="ECO:0007669"/>
    <property type="project" value="UniProtKB-UniRule"/>
</dbReference>
<dbReference type="InterPro" id="IPR029055">
    <property type="entry name" value="Ntn_hydrolases_N"/>
</dbReference>
<evidence type="ECO:0000256" key="8">
    <source>
        <dbReference type="ARBA" id="ARBA00022737"/>
    </source>
</evidence>
<dbReference type="AlphaFoldDB" id="E5Y7Y3"/>
<accession>E5Y7Y3</accession>
<comment type="subcellular location">
    <subcellularLocation>
        <location evidence="2 10">Cytoplasm</location>
    </subcellularLocation>
</comment>
<dbReference type="InterPro" id="IPR035490">
    <property type="entry name" value="GlmS/FrlB_SIS"/>
</dbReference>
<dbReference type="STRING" id="563192.HMPREF0179_02298"/>
<protein>
    <recommendedName>
        <fullName evidence="4 10">Glutamine--fructose-6-phosphate aminotransferase [isomerizing]</fullName>
        <ecNumber evidence="3 10">2.6.1.16</ecNumber>
    </recommendedName>
    <alternativeName>
        <fullName evidence="10">D-fructose-6-phosphate amidotransferase</fullName>
    </alternativeName>
    <alternativeName>
        <fullName evidence="10">GFAT</fullName>
    </alternativeName>
    <alternativeName>
        <fullName evidence="10">Glucosamine-6-phosphate synthase</fullName>
    </alternativeName>
    <alternativeName>
        <fullName evidence="10">Hexosephosphate aminotransferase</fullName>
    </alternativeName>
    <alternativeName>
        <fullName evidence="10">L-glutamine--D-fructose-6-phosphate amidotransferase</fullName>
    </alternativeName>
</protein>
<dbReference type="FunFam" id="3.60.20.10:FF:000006">
    <property type="entry name" value="Glutamine--fructose-6-phosphate aminotransferase [isomerizing]"/>
    <property type="match status" value="1"/>
</dbReference>
<dbReference type="PANTHER" id="PTHR10937">
    <property type="entry name" value="GLUCOSAMINE--FRUCTOSE-6-PHOSPHATE AMINOTRANSFERASE, ISOMERIZING"/>
    <property type="match status" value="1"/>
</dbReference>
<comment type="function">
    <text evidence="10">Catalyzes the first step in hexosamine metabolism, converting fructose-6P into glucosamine-6P using glutamine as a nitrogen source.</text>
</comment>
<evidence type="ECO:0000256" key="10">
    <source>
        <dbReference type="HAMAP-Rule" id="MF_00164"/>
    </source>
</evidence>
<keyword evidence="5 10" id="KW-0963">Cytoplasm</keyword>
<dbReference type="NCBIfam" id="TIGR01135">
    <property type="entry name" value="glmS"/>
    <property type="match status" value="1"/>
</dbReference>